<dbReference type="Pfam" id="PF06580">
    <property type="entry name" value="His_kinase"/>
    <property type="match status" value="1"/>
</dbReference>
<name>A0A1I0J4K3_9FIRM</name>
<evidence type="ECO:0000256" key="3">
    <source>
        <dbReference type="ARBA" id="ARBA00022679"/>
    </source>
</evidence>
<keyword evidence="5" id="KW-0472">Membrane</keyword>
<evidence type="ECO:0000256" key="4">
    <source>
        <dbReference type="ARBA" id="ARBA00022777"/>
    </source>
</evidence>
<dbReference type="PANTHER" id="PTHR34220">
    <property type="entry name" value="SENSOR HISTIDINE KINASE YPDA"/>
    <property type="match status" value="1"/>
</dbReference>
<feature type="domain" description="HAMP" evidence="6">
    <location>
        <begin position="322"/>
        <end position="375"/>
    </location>
</feature>
<evidence type="ECO:0000313" key="8">
    <source>
        <dbReference type="Proteomes" id="UP000198508"/>
    </source>
</evidence>
<protein>
    <submittedName>
        <fullName evidence="7">Histidine kinase-, DNA gyrase B-, and HSP90-like ATPase</fullName>
    </submittedName>
</protein>
<dbReference type="InterPro" id="IPR036890">
    <property type="entry name" value="HATPase_C_sf"/>
</dbReference>
<gene>
    <name evidence="7" type="ORF">SAMN05216313_12627</name>
</gene>
<sequence length="615" mass="70089">MNAMNKEMTLRNRFILTSYLSIVFPVILICVVSYVLLSGNSRKFAVQASNEVVQQKSGDINTKLQGLEVTLRDVIYSPELQKILSAWDPETRDKPYPRESVDHTISLASNSLYMMHNIVIFSLDGEMIGSMFEFDPDRRAGSYPWYETAAESNGETIWLKDTVEMIRDNYGLHMSISGVKKIRSVYDSDVSRIGRDLGYAYFTMNLDSLLNFNQLEYVSQGRKVFVVAGDARILGGSDLRQRGSRFDASLLDKDRNNTYVTFDGRKYLLTFGPTDPSVDWYTVCLTERSYILKDAHTAIMSCSGVAVVLLAVFCYISVRNAESLSRPIKGLQKEFEMVEEGNFDIEIKEKTGILEVDNLFSRFHVMAYRLDNLIHKVYEAQIKEQKLIVEARQAQLQSLQMQINPHFLYNTLDSINWMALMEGNEEVSRMILALGHLFRNNINTSGIYTTVREEIENIELYMFLEQVRFEGRLNFQVDVDEEVMGETLLKHTLQPLAENSIKHGIEPYHIKGEIRIAITGDGDKLCIVVSDNGKGMKDEVLSSLQQMWANIENAQETRSGSRGGVGIRNIMKRLWLCYGDQASFVVSSRAEEGTRMEIRFPRCAPVKKTDKLDGE</sequence>
<dbReference type="Pfam" id="PF02518">
    <property type="entry name" value="HATPase_c"/>
    <property type="match status" value="1"/>
</dbReference>
<feature type="transmembrane region" description="Helical" evidence="5">
    <location>
        <begin position="298"/>
        <end position="318"/>
    </location>
</feature>
<dbReference type="InterPro" id="IPR050640">
    <property type="entry name" value="Bact_2-comp_sensor_kinase"/>
</dbReference>
<accession>A0A1I0J4K3</accession>
<keyword evidence="4 7" id="KW-0418">Kinase</keyword>
<evidence type="ECO:0000256" key="5">
    <source>
        <dbReference type="SAM" id="Phobius"/>
    </source>
</evidence>
<comment type="subcellular location">
    <subcellularLocation>
        <location evidence="1">Membrane</location>
    </subcellularLocation>
</comment>
<keyword evidence="8" id="KW-1185">Reference proteome</keyword>
<keyword evidence="3" id="KW-0808">Transferase</keyword>
<dbReference type="EMBL" id="FOIM01000026">
    <property type="protein sequence ID" value="SEU04477.1"/>
    <property type="molecule type" value="Genomic_DNA"/>
</dbReference>
<dbReference type="Proteomes" id="UP000198508">
    <property type="component" value="Unassembled WGS sequence"/>
</dbReference>
<evidence type="ECO:0000259" key="6">
    <source>
        <dbReference type="PROSITE" id="PS50885"/>
    </source>
</evidence>
<keyword evidence="2" id="KW-0597">Phosphoprotein</keyword>
<dbReference type="Gene3D" id="6.10.340.10">
    <property type="match status" value="1"/>
</dbReference>
<dbReference type="InterPro" id="IPR010559">
    <property type="entry name" value="Sig_transdc_His_kin_internal"/>
</dbReference>
<dbReference type="SUPFAM" id="SSF55874">
    <property type="entry name" value="ATPase domain of HSP90 chaperone/DNA topoisomerase II/histidine kinase"/>
    <property type="match status" value="1"/>
</dbReference>
<dbReference type="STRING" id="460384.SAMN05216313_12627"/>
<organism evidence="7 8">
    <name type="scientific">Enterocloster lavalensis</name>
    <dbReference type="NCBI Taxonomy" id="460384"/>
    <lineage>
        <taxon>Bacteria</taxon>
        <taxon>Bacillati</taxon>
        <taxon>Bacillota</taxon>
        <taxon>Clostridia</taxon>
        <taxon>Lachnospirales</taxon>
        <taxon>Lachnospiraceae</taxon>
        <taxon>Enterocloster</taxon>
    </lineage>
</organism>
<proteinExistence type="predicted"/>
<dbReference type="Gene3D" id="3.30.565.10">
    <property type="entry name" value="Histidine kinase-like ATPase, C-terminal domain"/>
    <property type="match status" value="1"/>
</dbReference>
<dbReference type="PROSITE" id="PS50885">
    <property type="entry name" value="HAMP"/>
    <property type="match status" value="1"/>
</dbReference>
<reference evidence="8" key="1">
    <citation type="submission" date="2016-10" db="EMBL/GenBank/DDBJ databases">
        <authorList>
            <person name="Varghese N."/>
            <person name="Submissions S."/>
        </authorList>
    </citation>
    <scope>NUCLEOTIDE SEQUENCE [LARGE SCALE GENOMIC DNA]</scope>
    <source>
        <strain evidence="8">NLAE-zl-G277</strain>
    </source>
</reference>
<keyword evidence="5" id="KW-0812">Transmembrane</keyword>
<evidence type="ECO:0000313" key="7">
    <source>
        <dbReference type="EMBL" id="SEU04477.1"/>
    </source>
</evidence>
<feature type="transmembrane region" description="Helical" evidence="5">
    <location>
        <begin position="14"/>
        <end position="37"/>
    </location>
</feature>
<evidence type="ECO:0000256" key="2">
    <source>
        <dbReference type="ARBA" id="ARBA00022553"/>
    </source>
</evidence>
<dbReference type="AlphaFoldDB" id="A0A1I0J4K3"/>
<evidence type="ECO:0000256" key="1">
    <source>
        <dbReference type="ARBA" id="ARBA00004370"/>
    </source>
</evidence>
<keyword evidence="5" id="KW-1133">Transmembrane helix</keyword>
<dbReference type="GO" id="GO:0000155">
    <property type="term" value="F:phosphorelay sensor kinase activity"/>
    <property type="evidence" value="ECO:0007669"/>
    <property type="project" value="InterPro"/>
</dbReference>
<dbReference type="InterPro" id="IPR003594">
    <property type="entry name" value="HATPase_dom"/>
</dbReference>
<dbReference type="GO" id="GO:0016020">
    <property type="term" value="C:membrane"/>
    <property type="evidence" value="ECO:0007669"/>
    <property type="project" value="UniProtKB-SubCell"/>
</dbReference>
<dbReference type="InterPro" id="IPR003660">
    <property type="entry name" value="HAMP_dom"/>
</dbReference>
<dbReference type="PANTHER" id="PTHR34220:SF7">
    <property type="entry name" value="SENSOR HISTIDINE KINASE YPDA"/>
    <property type="match status" value="1"/>
</dbReference>